<name>A0A6P7EYL8_DIAVI</name>
<dbReference type="KEGG" id="dvv:114324437"/>
<dbReference type="AlphaFoldDB" id="A0A6P7EYL8"/>
<evidence type="ECO:0000313" key="2">
    <source>
        <dbReference type="RefSeq" id="XP_028128091.1"/>
    </source>
</evidence>
<protein>
    <submittedName>
        <fullName evidence="2">Serine/arginine repetitive matrix protein 1-like</fullName>
    </submittedName>
</protein>
<dbReference type="InParanoid" id="A0A6P7EYL8"/>
<feature type="region of interest" description="Disordered" evidence="1">
    <location>
        <begin position="322"/>
        <end position="353"/>
    </location>
</feature>
<organism evidence="2">
    <name type="scientific">Diabrotica virgifera virgifera</name>
    <name type="common">western corn rootworm</name>
    <dbReference type="NCBI Taxonomy" id="50390"/>
    <lineage>
        <taxon>Eukaryota</taxon>
        <taxon>Metazoa</taxon>
        <taxon>Ecdysozoa</taxon>
        <taxon>Arthropoda</taxon>
        <taxon>Hexapoda</taxon>
        <taxon>Insecta</taxon>
        <taxon>Pterygota</taxon>
        <taxon>Neoptera</taxon>
        <taxon>Endopterygota</taxon>
        <taxon>Coleoptera</taxon>
        <taxon>Polyphaga</taxon>
        <taxon>Cucujiformia</taxon>
        <taxon>Chrysomeloidea</taxon>
        <taxon>Chrysomelidae</taxon>
        <taxon>Galerucinae</taxon>
        <taxon>Diabroticina</taxon>
        <taxon>Diabroticites</taxon>
        <taxon>Diabrotica</taxon>
    </lineage>
</organism>
<feature type="compositionally biased region" description="Basic and acidic residues" evidence="1">
    <location>
        <begin position="258"/>
        <end position="285"/>
    </location>
</feature>
<feature type="region of interest" description="Disordered" evidence="1">
    <location>
        <begin position="54"/>
        <end position="297"/>
    </location>
</feature>
<accession>A0A6P7EYL8</accession>
<proteinExistence type="predicted"/>
<evidence type="ECO:0000256" key="1">
    <source>
        <dbReference type="SAM" id="MobiDB-lite"/>
    </source>
</evidence>
<reference evidence="2" key="1">
    <citation type="submission" date="2025-08" db="UniProtKB">
        <authorList>
            <consortium name="RefSeq"/>
        </authorList>
    </citation>
    <scope>IDENTIFICATION</scope>
    <source>
        <tissue evidence="2">Whole insect</tissue>
    </source>
</reference>
<dbReference type="RefSeq" id="XP_028128091.1">
    <property type="nucleotide sequence ID" value="XM_028272290.1"/>
</dbReference>
<feature type="compositionally biased region" description="Polar residues" evidence="1">
    <location>
        <begin position="119"/>
        <end position="130"/>
    </location>
</feature>
<dbReference type="OrthoDB" id="10497127at2759"/>
<gene>
    <name evidence="2" type="primary">LOC114324437</name>
</gene>
<sequence length="371" mass="42117">MDRPRIIPVAQAPPQVVYAPAQNNCPYPIGPPSGHPAMPPLPLLRSLLDHDHNRARSNPELCRNSSESHVLSYDRRKPGRPNSSSNVSSEHNSHRRYNPAPISMPFPETALERRPGRPHSSSNVSTNRNSPIRYPPASLSMPFPKTPSDRRPRRPHSSSNVSTNRNSPIRYPPASLSMPFPKTPSDRRPRRPHSSSNVSTNRNSPIRYPPASLSMPFPKTPSDRRPRRPHSSSNVSTNRNSPIRYPPATLSMPFPEPPLDRRIEYSEHRTYPTEHRSYPPEHRSYPPEPPPRTTSQLLPETPLQVEDHQFVRSMTLPSNYRARTAPSAPLAPEENFSLADGNINHELPPPSYDDVMQEIRHERARSMINRR</sequence>